<evidence type="ECO:0000259" key="6">
    <source>
        <dbReference type="Pfam" id="PF05193"/>
    </source>
</evidence>
<keyword evidence="8" id="KW-1185">Reference proteome</keyword>
<gene>
    <name evidence="7" type="ORF">KCG46_03630</name>
</gene>
<evidence type="ECO:0000313" key="7">
    <source>
        <dbReference type="EMBL" id="MBV7258667.1"/>
    </source>
</evidence>
<evidence type="ECO:0000256" key="2">
    <source>
        <dbReference type="ARBA" id="ARBA00022723"/>
    </source>
</evidence>
<evidence type="ECO:0000313" key="8">
    <source>
        <dbReference type="Proteomes" id="UP001138681"/>
    </source>
</evidence>
<dbReference type="InterPro" id="IPR001431">
    <property type="entry name" value="Pept_M16_Zn_BS"/>
</dbReference>
<comment type="similarity">
    <text evidence="1 3">Belongs to the peptidase M16 family.</text>
</comment>
<dbReference type="PANTHER" id="PTHR43690">
    <property type="entry name" value="NARDILYSIN"/>
    <property type="match status" value="1"/>
</dbReference>
<keyword evidence="2" id="KW-0479">Metal-binding</keyword>
<dbReference type="InterPro" id="IPR050626">
    <property type="entry name" value="Peptidase_M16"/>
</dbReference>
<evidence type="ECO:0000256" key="4">
    <source>
        <dbReference type="SAM" id="SignalP"/>
    </source>
</evidence>
<comment type="caution">
    <text evidence="7">The sequence shown here is derived from an EMBL/GenBank/DDBJ whole genome shotgun (WGS) entry which is preliminary data.</text>
</comment>
<dbReference type="Pfam" id="PF05193">
    <property type="entry name" value="Peptidase_M16_C"/>
    <property type="match status" value="2"/>
</dbReference>
<dbReference type="InterPro" id="IPR011765">
    <property type="entry name" value="Pept_M16_N"/>
</dbReference>
<sequence length="962" mass="105802">MPNTLFRHIIAPAAAVFLVGAPAALLVAQEPDAPAFAHEASDLEPDSRVIYGTLSNGLRYAVMKNETPSDVAAVRMQINTGSVNETEAQLGLAHFLEHMAFNGSVNVPEGEMIKRLERYGLSFGADTNASTGFDQTTYKLNLPSVEDEVLDEAFFLMRETAENLLLDAGAIERERGVIASEKLARDSLQFRAFVDRLGFLTRGSGLIDRLPIGTDETIATMPRAEFVSYYRGYYRPENTFIAVIGDLEPEDAIARIEEYFGDWQPAGAALPQRPRNQASIVPGTVYAYHDEGLMTSVSIAALRPYTKRPDTAATRRDNAIISLGTRILNQRMSRAVQNGTAAYLAGLSSRSSVDDVVDGMLLNVRTTPDDWRAALSEAEQELRRAVQFGFSQEELDEQIANYRRSLGTAVERANTRKTYAGFEYNYAQALVSAFADERVFTSPQSSLDRFNAIAEGLTVEEINAAFRDAWRGYENPAVYFVSGEPLEDAETVLAQALKQSQQVAVVAPEARDVGSFAYTDFGPAGEVVSDIFVEDADAHLIKFGNNVRLNFKQTDFDTGTINIRVRVGGGFMSMPRKDEGLRRLGLNVLSRSGVVGHTANDLRTLFAGQRVGALTRTMIDNDAFEILGTTGADDLSDQLNLMAAKVAAPAFREVIAERHFRNMEAWYPTHDSSPGAVANKYLPRLIRSGDTRYGYDGIDSFLSATLDEVREWVEPEFKTGLIEITVVGDVDKEAVVREIARTFGALPMRADQKADFGANADLAFPSGSETPNRFYHRGNEEQALVYVYWPAPDASDPANAYRMRVLRGVFRNRLTDVLREEMGATYSPGAGAFSNSIFDGYGYALARVTAKPEDVGKVQGGILRVATELAETGIDSDAFDRALTPLIEDLNSIFENNGYWLNVLGDAQTGSDGLATFRAHEKTYREATVEEINVLAKEVFKQEDSVTAFILPAIEIAELDQR</sequence>
<feature type="signal peptide" evidence="4">
    <location>
        <begin position="1"/>
        <end position="23"/>
    </location>
</feature>
<feature type="domain" description="Peptidase M16 C-terminal" evidence="6">
    <location>
        <begin position="223"/>
        <end position="401"/>
    </location>
</feature>
<dbReference type="InterPro" id="IPR007863">
    <property type="entry name" value="Peptidase_M16_C"/>
</dbReference>
<dbReference type="Pfam" id="PF00675">
    <property type="entry name" value="Peptidase_M16"/>
    <property type="match status" value="1"/>
</dbReference>
<feature type="chain" id="PRO_5040782955" evidence="4">
    <location>
        <begin position="24"/>
        <end position="962"/>
    </location>
</feature>
<organism evidence="7 8">
    <name type="scientific">Erythrobacter crassostreae</name>
    <dbReference type="NCBI Taxonomy" id="2828328"/>
    <lineage>
        <taxon>Bacteria</taxon>
        <taxon>Pseudomonadati</taxon>
        <taxon>Pseudomonadota</taxon>
        <taxon>Alphaproteobacteria</taxon>
        <taxon>Sphingomonadales</taxon>
        <taxon>Erythrobacteraceae</taxon>
        <taxon>Erythrobacter/Porphyrobacter group</taxon>
        <taxon>Erythrobacter</taxon>
    </lineage>
</organism>
<protein>
    <submittedName>
        <fullName evidence="7">Insulinase family protein</fullName>
    </submittedName>
</protein>
<keyword evidence="4" id="KW-0732">Signal</keyword>
<proteinExistence type="inferred from homology"/>
<feature type="domain" description="Peptidase M16 N-terminal" evidence="5">
    <location>
        <begin position="61"/>
        <end position="182"/>
    </location>
</feature>
<evidence type="ECO:0000256" key="1">
    <source>
        <dbReference type="ARBA" id="ARBA00007261"/>
    </source>
</evidence>
<dbReference type="GO" id="GO:0004222">
    <property type="term" value="F:metalloendopeptidase activity"/>
    <property type="evidence" value="ECO:0007669"/>
    <property type="project" value="InterPro"/>
</dbReference>
<accession>A0A9X1JNR3</accession>
<dbReference type="RefSeq" id="WP_218403960.1">
    <property type="nucleotide sequence ID" value="NZ_JAGSPC010000001.1"/>
</dbReference>
<dbReference type="GO" id="GO:0006508">
    <property type="term" value="P:proteolysis"/>
    <property type="evidence" value="ECO:0007669"/>
    <property type="project" value="InterPro"/>
</dbReference>
<dbReference type="GO" id="GO:0046872">
    <property type="term" value="F:metal ion binding"/>
    <property type="evidence" value="ECO:0007669"/>
    <property type="project" value="UniProtKB-KW"/>
</dbReference>
<name>A0A9X1JNR3_9SPHN</name>
<reference evidence="7" key="1">
    <citation type="submission" date="2021-04" db="EMBL/GenBank/DDBJ databases">
        <authorList>
            <person name="Pira H."/>
            <person name="Risdian C."/>
            <person name="Wink J."/>
        </authorList>
    </citation>
    <scope>NUCLEOTIDE SEQUENCE</scope>
    <source>
        <strain evidence="7">WH158</strain>
    </source>
</reference>
<dbReference type="PROSITE" id="PS00143">
    <property type="entry name" value="INSULINASE"/>
    <property type="match status" value="1"/>
</dbReference>
<evidence type="ECO:0000256" key="3">
    <source>
        <dbReference type="RuleBase" id="RU004447"/>
    </source>
</evidence>
<dbReference type="AlphaFoldDB" id="A0A9X1JNR3"/>
<feature type="domain" description="Peptidase M16 C-terminal" evidence="6">
    <location>
        <begin position="704"/>
        <end position="884"/>
    </location>
</feature>
<dbReference type="PANTHER" id="PTHR43690:SF17">
    <property type="entry name" value="PROTEIN YHJJ"/>
    <property type="match status" value="1"/>
</dbReference>
<dbReference type="EMBL" id="JAGSPC010000001">
    <property type="protein sequence ID" value="MBV7258667.1"/>
    <property type="molecule type" value="Genomic_DNA"/>
</dbReference>
<dbReference type="Proteomes" id="UP001138681">
    <property type="component" value="Unassembled WGS sequence"/>
</dbReference>
<evidence type="ECO:0000259" key="5">
    <source>
        <dbReference type="Pfam" id="PF00675"/>
    </source>
</evidence>